<evidence type="ECO:0000259" key="3">
    <source>
        <dbReference type="Pfam" id="PF01979"/>
    </source>
</evidence>
<comment type="caution">
    <text evidence="4">The sequence shown here is derived from an EMBL/GenBank/DDBJ whole genome shotgun (WGS) entry which is preliminary data.</text>
</comment>
<organism evidence="4 5">
    <name type="scientific">Pseudooceanicola lipolyticus</name>
    <dbReference type="NCBI Taxonomy" id="2029104"/>
    <lineage>
        <taxon>Bacteria</taxon>
        <taxon>Pseudomonadati</taxon>
        <taxon>Pseudomonadota</taxon>
        <taxon>Alphaproteobacteria</taxon>
        <taxon>Rhodobacterales</taxon>
        <taxon>Paracoccaceae</taxon>
        <taxon>Pseudooceanicola</taxon>
    </lineage>
</organism>
<keyword evidence="5" id="KW-1185">Reference proteome</keyword>
<dbReference type="InterPro" id="IPR006680">
    <property type="entry name" value="Amidohydro-rel"/>
</dbReference>
<dbReference type="GO" id="GO:0016810">
    <property type="term" value="F:hydrolase activity, acting on carbon-nitrogen (but not peptide) bonds"/>
    <property type="evidence" value="ECO:0007669"/>
    <property type="project" value="InterPro"/>
</dbReference>
<keyword evidence="2 4" id="KW-0378">Hydrolase</keyword>
<dbReference type="Pfam" id="PF01979">
    <property type="entry name" value="Amidohydro_1"/>
    <property type="match status" value="1"/>
</dbReference>
<reference evidence="4 5" key="1">
    <citation type="journal article" date="2018" name="Int. J. Syst. Evol. Microbiol.">
        <title>Pseudooceanicola lipolyticus sp. nov., a marine alphaproteobacterium, reclassification of Oceanicola flagellatus as Pseudooceanicola flagellatus comb. nov. and emended description of the genus Pseudooceanicola.</title>
        <authorList>
            <person name="Huang M.-M."/>
            <person name="Guo L.-L."/>
            <person name="Wu Y.-H."/>
            <person name="Lai Q.-L."/>
            <person name="Shao Z.-Z."/>
            <person name="Wang C.-S."/>
            <person name="Wu M."/>
            <person name="Xu X.-W."/>
        </authorList>
    </citation>
    <scope>NUCLEOTIDE SEQUENCE [LARGE SCALE GENOMIC DNA]</scope>
    <source>
        <strain evidence="4 5">157</strain>
    </source>
</reference>
<evidence type="ECO:0000313" key="5">
    <source>
        <dbReference type="Proteomes" id="UP000231553"/>
    </source>
</evidence>
<dbReference type="InterPro" id="IPR032466">
    <property type="entry name" value="Metal_Hydrolase"/>
</dbReference>
<name>A0A2M8J428_9RHOB</name>
<dbReference type="RefSeq" id="WP_100161705.1">
    <property type="nucleotide sequence ID" value="NZ_PGTB01000013.1"/>
</dbReference>
<dbReference type="PANTHER" id="PTHR43794:SF11">
    <property type="entry name" value="AMIDOHYDROLASE-RELATED DOMAIN-CONTAINING PROTEIN"/>
    <property type="match status" value="1"/>
</dbReference>
<dbReference type="Gene3D" id="2.30.40.10">
    <property type="entry name" value="Urease, subunit C, domain 1"/>
    <property type="match status" value="1"/>
</dbReference>
<gene>
    <name evidence="4" type="ORF">CVM52_06540</name>
</gene>
<dbReference type="SUPFAM" id="SSF51556">
    <property type="entry name" value="Metallo-dependent hydrolases"/>
    <property type="match status" value="1"/>
</dbReference>
<evidence type="ECO:0000313" key="4">
    <source>
        <dbReference type="EMBL" id="PJE37524.1"/>
    </source>
</evidence>
<dbReference type="OrthoDB" id="9796020at2"/>
<dbReference type="Proteomes" id="UP000231553">
    <property type="component" value="Unassembled WGS sequence"/>
</dbReference>
<feature type="domain" description="Amidohydrolase-related" evidence="3">
    <location>
        <begin position="54"/>
        <end position="437"/>
    </location>
</feature>
<sequence>MSAYLIRGAAIVSVDPEIGNLSRGDILVKDDLIAAIGPELAVEDAEVIDGTRMIAMPGLVNAHNHLWQTVIRGIGSNFGGSDYYNYLHAGAAPRFRPDDLYYSEFAGGLSQIDAGTTTVFDWCHNNPTPDHTDAAIDGLSASGVRALFGHGTVKPKPQPGQPHFSEIPHPRAEIERLRRDRFASGDALVTLAMCVLGPDYSTIDVCRQDFALAQEMGLISSAHVWGRRNRLNPGGYLDLQKEGLLPAGHNVVHANYIPDEEIRALVDAGCTITATPPAELRGHGVPPLIGRVSAQGGRPSVANDSEVGVTGSMFETMRLSLQADRFYRNVQTQRELEEGRNPEAAAFEAENLKTIGTGGGVYQKEKVTTGEALRWATINNARVLGMEHRIGSLTPGKKADIVLLRRDDWNMGPALNPENAVVMFAHPGNVDTVLVDGILRKRHGALTDQPGAERARAEIAERGPRLMADAGYADIAW</sequence>
<dbReference type="PANTHER" id="PTHR43794">
    <property type="entry name" value="AMINOHYDROLASE SSNA-RELATED"/>
    <property type="match status" value="1"/>
</dbReference>
<evidence type="ECO:0000256" key="1">
    <source>
        <dbReference type="ARBA" id="ARBA00006745"/>
    </source>
</evidence>
<evidence type="ECO:0000256" key="2">
    <source>
        <dbReference type="ARBA" id="ARBA00022801"/>
    </source>
</evidence>
<dbReference type="InterPro" id="IPR011059">
    <property type="entry name" value="Metal-dep_hydrolase_composite"/>
</dbReference>
<accession>A0A2M8J428</accession>
<protein>
    <submittedName>
        <fullName evidence="4">Amidohydrolase</fullName>
    </submittedName>
</protein>
<dbReference type="NCBIfam" id="NF006056">
    <property type="entry name" value="PRK08204.1"/>
    <property type="match status" value="1"/>
</dbReference>
<dbReference type="Gene3D" id="3.20.20.140">
    <property type="entry name" value="Metal-dependent hydrolases"/>
    <property type="match status" value="1"/>
</dbReference>
<dbReference type="InterPro" id="IPR050287">
    <property type="entry name" value="MTA/SAH_deaminase"/>
</dbReference>
<comment type="similarity">
    <text evidence="1">Belongs to the metallo-dependent hydrolases superfamily. ATZ/TRZ family.</text>
</comment>
<dbReference type="AlphaFoldDB" id="A0A2M8J428"/>
<dbReference type="EMBL" id="PGTB01000013">
    <property type="protein sequence ID" value="PJE37524.1"/>
    <property type="molecule type" value="Genomic_DNA"/>
</dbReference>
<proteinExistence type="inferred from homology"/>
<dbReference type="SUPFAM" id="SSF51338">
    <property type="entry name" value="Composite domain of metallo-dependent hydrolases"/>
    <property type="match status" value="1"/>
</dbReference>